<evidence type="ECO:0000256" key="1">
    <source>
        <dbReference type="SAM" id="MobiDB-lite"/>
    </source>
</evidence>
<proteinExistence type="predicted"/>
<feature type="compositionally biased region" description="Basic and acidic residues" evidence="1">
    <location>
        <begin position="44"/>
        <end position="70"/>
    </location>
</feature>
<evidence type="ECO:0000313" key="2">
    <source>
        <dbReference type="EMBL" id="KIM19579.1"/>
    </source>
</evidence>
<name>A0A0C3AHL2_SERVB</name>
<dbReference type="HOGENOM" id="CLU_1960926_0_0_1"/>
<evidence type="ECO:0000313" key="3">
    <source>
        <dbReference type="Proteomes" id="UP000054097"/>
    </source>
</evidence>
<feature type="region of interest" description="Disordered" evidence="1">
    <location>
        <begin position="41"/>
        <end position="70"/>
    </location>
</feature>
<gene>
    <name evidence="2" type="ORF">M408DRAFT_13411</name>
</gene>
<keyword evidence="3" id="KW-1185">Reference proteome</keyword>
<accession>A0A0C3AHL2</accession>
<dbReference type="EMBL" id="KN824616">
    <property type="protein sequence ID" value="KIM19579.1"/>
    <property type="molecule type" value="Genomic_DNA"/>
</dbReference>
<dbReference type="AlphaFoldDB" id="A0A0C3AHL2"/>
<reference evidence="2 3" key="1">
    <citation type="submission" date="2014-04" db="EMBL/GenBank/DDBJ databases">
        <authorList>
            <consortium name="DOE Joint Genome Institute"/>
            <person name="Kuo A."/>
            <person name="Zuccaro A."/>
            <person name="Kohler A."/>
            <person name="Nagy L.G."/>
            <person name="Floudas D."/>
            <person name="Copeland A."/>
            <person name="Barry K.W."/>
            <person name="Cichocki N."/>
            <person name="Veneault-Fourrey C."/>
            <person name="LaButti K."/>
            <person name="Lindquist E.A."/>
            <person name="Lipzen A."/>
            <person name="Lundell T."/>
            <person name="Morin E."/>
            <person name="Murat C."/>
            <person name="Sun H."/>
            <person name="Tunlid A."/>
            <person name="Henrissat B."/>
            <person name="Grigoriev I.V."/>
            <person name="Hibbett D.S."/>
            <person name="Martin F."/>
            <person name="Nordberg H.P."/>
            <person name="Cantor M.N."/>
            <person name="Hua S.X."/>
        </authorList>
    </citation>
    <scope>NUCLEOTIDE SEQUENCE [LARGE SCALE GENOMIC DNA]</scope>
    <source>
        <strain evidence="2 3">MAFF 305830</strain>
    </source>
</reference>
<sequence length="128" mass="14695">MVKVRWILMRSEWIWMKQSVLERGEKMEPSDTQYVRRNNVLQKESNRGRLGEGEAKRIKGNGGREDGEDLRHFGAEELRCRSGGLGVRGKGERGVSGEMTAVHQGDCGVVRRKILERAENEERKVEKE</sequence>
<dbReference type="Proteomes" id="UP000054097">
    <property type="component" value="Unassembled WGS sequence"/>
</dbReference>
<reference evidence="3" key="2">
    <citation type="submission" date="2015-01" db="EMBL/GenBank/DDBJ databases">
        <title>Evolutionary Origins and Diversification of the Mycorrhizal Mutualists.</title>
        <authorList>
            <consortium name="DOE Joint Genome Institute"/>
            <consortium name="Mycorrhizal Genomics Consortium"/>
            <person name="Kohler A."/>
            <person name="Kuo A."/>
            <person name="Nagy L.G."/>
            <person name="Floudas D."/>
            <person name="Copeland A."/>
            <person name="Barry K.W."/>
            <person name="Cichocki N."/>
            <person name="Veneault-Fourrey C."/>
            <person name="LaButti K."/>
            <person name="Lindquist E.A."/>
            <person name="Lipzen A."/>
            <person name="Lundell T."/>
            <person name="Morin E."/>
            <person name="Murat C."/>
            <person name="Riley R."/>
            <person name="Ohm R."/>
            <person name="Sun H."/>
            <person name="Tunlid A."/>
            <person name="Henrissat B."/>
            <person name="Grigoriev I.V."/>
            <person name="Hibbett D.S."/>
            <person name="Martin F."/>
        </authorList>
    </citation>
    <scope>NUCLEOTIDE SEQUENCE [LARGE SCALE GENOMIC DNA]</scope>
    <source>
        <strain evidence="3">MAFF 305830</strain>
    </source>
</reference>
<protein>
    <submittedName>
        <fullName evidence="2">Uncharacterized protein</fullName>
    </submittedName>
</protein>
<organism evidence="2 3">
    <name type="scientific">Serendipita vermifera MAFF 305830</name>
    <dbReference type="NCBI Taxonomy" id="933852"/>
    <lineage>
        <taxon>Eukaryota</taxon>
        <taxon>Fungi</taxon>
        <taxon>Dikarya</taxon>
        <taxon>Basidiomycota</taxon>
        <taxon>Agaricomycotina</taxon>
        <taxon>Agaricomycetes</taxon>
        <taxon>Sebacinales</taxon>
        <taxon>Serendipitaceae</taxon>
        <taxon>Serendipita</taxon>
    </lineage>
</organism>